<protein>
    <submittedName>
        <fullName evidence="2">Transposase</fullName>
    </submittedName>
</protein>
<dbReference type="SUPFAM" id="SSF53098">
    <property type="entry name" value="Ribonuclease H-like"/>
    <property type="match status" value="1"/>
</dbReference>
<dbReference type="GO" id="GO:0004803">
    <property type="term" value="F:transposase activity"/>
    <property type="evidence" value="ECO:0007669"/>
    <property type="project" value="InterPro"/>
</dbReference>
<dbReference type="KEGG" id="ttm:Tthe_2726"/>
<feature type="domain" description="Transposase IS4-like" evidence="1">
    <location>
        <begin position="227"/>
        <end position="495"/>
    </location>
</feature>
<name>D9TRF5_THETC</name>
<dbReference type="eggNOG" id="COG5421">
    <property type="taxonomic scope" value="Bacteria"/>
</dbReference>
<evidence type="ECO:0000313" key="2">
    <source>
        <dbReference type="EMBL" id="ADL70168.1"/>
    </source>
</evidence>
<evidence type="ECO:0000259" key="1">
    <source>
        <dbReference type="Pfam" id="PF01609"/>
    </source>
</evidence>
<organism evidence="2 3">
    <name type="scientific">Thermoanaerobacterium thermosaccharolyticum (strain ATCC 7956 / DSM 571 / NCIMB 9385 / NCA 3814 / NCTC 13789 / WDCM 00135 / 2032)</name>
    <name type="common">Clostridium thermosaccharolyticum</name>
    <dbReference type="NCBI Taxonomy" id="580327"/>
    <lineage>
        <taxon>Bacteria</taxon>
        <taxon>Bacillati</taxon>
        <taxon>Bacillota</taxon>
        <taxon>Clostridia</taxon>
        <taxon>Thermoanaerobacterales</taxon>
        <taxon>Thermoanaerobacteraceae</taxon>
        <taxon>Thermoanaerobacterium</taxon>
    </lineage>
</organism>
<dbReference type="GO" id="GO:0006313">
    <property type="term" value="P:DNA transposition"/>
    <property type="evidence" value="ECO:0007669"/>
    <property type="project" value="InterPro"/>
</dbReference>
<dbReference type="RefSeq" id="WP_013299122.1">
    <property type="nucleotide sequence ID" value="NC_014410.1"/>
</dbReference>
<evidence type="ECO:0000313" key="3">
    <source>
        <dbReference type="Proteomes" id="UP000001626"/>
    </source>
</evidence>
<keyword evidence="3" id="KW-1185">Reference proteome</keyword>
<accession>D9TRF5</accession>
<reference evidence="2 3" key="1">
    <citation type="submission" date="2010-08" db="EMBL/GenBank/DDBJ databases">
        <title>Complete sequence of Thermoanaerobacterium thermosaccharolyticum DSM 571.</title>
        <authorList>
            <consortium name="US DOE Joint Genome Institute"/>
            <person name="Lucas S."/>
            <person name="Copeland A."/>
            <person name="Lapidus A."/>
            <person name="Cheng J.-F."/>
            <person name="Bruce D."/>
            <person name="Goodwin L."/>
            <person name="Pitluck S."/>
            <person name="Teshima H."/>
            <person name="Detter J.C."/>
            <person name="Han C."/>
            <person name="Tapia R."/>
            <person name="Land M."/>
            <person name="Hauser L."/>
            <person name="Chang Y.-J."/>
            <person name="Jeffries C."/>
            <person name="Kyrpides N."/>
            <person name="Ivanova N."/>
            <person name="Mikhailova N."/>
            <person name="Hemme C.L."/>
            <person name="Woyke T."/>
        </authorList>
    </citation>
    <scope>NUCLEOTIDE SEQUENCE [LARGE SCALE GENOMIC DNA]</scope>
    <source>
        <strain evidence="3">ATCC 7956 / DSM 571 / NCIMB 9385 / NCA 3814 / NCTC 13789 / WDCM 00135 / 2032</strain>
    </source>
</reference>
<dbReference type="PANTHER" id="PTHR34614:SF2">
    <property type="entry name" value="TRANSPOSASE IS4-LIKE DOMAIN-CONTAINING PROTEIN"/>
    <property type="match status" value="1"/>
</dbReference>
<dbReference type="Proteomes" id="UP000001626">
    <property type="component" value="Chromosome"/>
</dbReference>
<proteinExistence type="predicted"/>
<dbReference type="InterPro" id="IPR002559">
    <property type="entry name" value="Transposase_11"/>
</dbReference>
<gene>
    <name evidence="2" type="ordered locus">Tthe_2726</name>
</gene>
<dbReference type="InterPro" id="IPR047654">
    <property type="entry name" value="IS1634_transpos"/>
</dbReference>
<dbReference type="EMBL" id="CP002171">
    <property type="protein sequence ID" value="ADL70168.1"/>
    <property type="molecule type" value="Genomic_DNA"/>
</dbReference>
<dbReference type="InterPro" id="IPR012337">
    <property type="entry name" value="RNaseH-like_sf"/>
</dbReference>
<dbReference type="Pfam" id="PF01609">
    <property type="entry name" value="DDE_Tnp_1"/>
    <property type="match status" value="1"/>
</dbReference>
<dbReference type="OrthoDB" id="9767746at2"/>
<dbReference type="AlphaFoldDB" id="D9TRF5"/>
<sequence length="570" mass="66842">MRLCISRSKNAASLYVTKSIYENGRRSTKVVEKLGTYAELKEKLGGQDPIEWAKKYIEELNKKEKEENRDIIVKYSQSKIITKDEQNSFNGGYLFLQKIYHELKLNKLCKKISLKYKFTFDLDSVLSRLIYARIIYPSSKLATFQLSTKFIEQPNFELQHIYRALEVIAKEADLIQSYLYKNSLKISKRNTGVLYYDCTNYFFEIEQEDGLKQYGVSKEHRPNPIVQMGLFMDGDGVPLAFAINKGNTNEQLTLKPLEEKILSDFNLSKFIVCTDAGLSSDNNRKFNIKGDRAFITTQSIKKLKTHLKEWALDPNGWSLVGGRKTYNIAKLDEDKYKDKVFYKERWIKENGLEQKLIVTYSIKYRDYQRNIRNYQIERAQKVIDSNPGKIEKCNPNDYKRFIEKKRCTDNGEIAEHQIYCINAELIAKEAQFDGFYAVCTNLEDDVSSIINVNRRRWEIEECFRIMKSEFKARPVYLSRDDRIIAHFTTCFISLVIYRLLEKKLNGKYTCHEIINGLRDMNFLKVKGDGYIPIYTRTDFTDDLHEAFGFRTDYQIVSKSKMKKILKSTKL</sequence>
<dbReference type="GO" id="GO:0003677">
    <property type="term" value="F:DNA binding"/>
    <property type="evidence" value="ECO:0007669"/>
    <property type="project" value="InterPro"/>
</dbReference>
<dbReference type="HOGENOM" id="CLU_022426_4_0_9"/>
<dbReference type="PANTHER" id="PTHR34614">
    <property type="match status" value="1"/>
</dbReference>
<dbReference type="GeneID" id="93865503"/>
<dbReference type="NCBIfam" id="NF033559">
    <property type="entry name" value="transpos_IS1634"/>
    <property type="match status" value="1"/>
</dbReference>
<dbReference type="STRING" id="580327.Tthe_2726"/>